<dbReference type="Pfam" id="PF01634">
    <property type="entry name" value="HisG"/>
    <property type="match status" value="1"/>
</dbReference>
<dbReference type="EC" id="2.4.2.17" evidence="4 13"/>
<evidence type="ECO:0000256" key="13">
    <source>
        <dbReference type="NCBIfam" id="TIGR00070"/>
    </source>
</evidence>
<comment type="function">
    <text evidence="12">Catalyzes the condensation of ATP and 5-phosphoribose 1-diphosphate to form N'-(5'-phosphoribosyl)-ATP (PR-ATP). Has a crucial role in the pathway because the rate of histidine biosynthesis seems to be controlled primarily by regulation of HisG enzymatic activity.</text>
</comment>
<dbReference type="EMBL" id="PCSB01000028">
    <property type="protein sequence ID" value="PIP31846.1"/>
    <property type="molecule type" value="Genomic_DNA"/>
</dbReference>
<organism evidence="15 16">
    <name type="scientific">bacterium (Candidatus Gribaldobacteria) CG23_combo_of_CG06-09_8_20_14_all_37_87_8</name>
    <dbReference type="NCBI Taxonomy" id="2014278"/>
    <lineage>
        <taxon>Bacteria</taxon>
        <taxon>Candidatus Gribaldobacteria</taxon>
    </lineage>
</organism>
<evidence type="ECO:0000256" key="3">
    <source>
        <dbReference type="ARBA" id="ARBA00004667"/>
    </source>
</evidence>
<dbReference type="Gene3D" id="3.40.190.10">
    <property type="entry name" value="Periplasmic binding protein-like II"/>
    <property type="match status" value="2"/>
</dbReference>
<evidence type="ECO:0000256" key="7">
    <source>
        <dbReference type="ARBA" id="ARBA00022676"/>
    </source>
</evidence>
<sequence length="214" mass="23594">MDMLRIALPAGDLKEPTLKFFEKAGLTEGEGIKDPRIEKIEFLRAAEIPCYLGYGKFDLGIVGADLIEEQRVEVEKICELLYASRTRGKVKVVLAIPQSSEINDSKRIKPGSLIATRFPNLTERYFAQLGIPVHICPAYPPDTEKRVSGGLADACVEVTETGGAIRREGLKIIDTILESTTLLIANKDSYRDSKKRKAIEEIGAFLQGALAETQ</sequence>
<dbReference type="UniPathway" id="UPA00031">
    <property type="reaction ID" value="UER00006"/>
</dbReference>
<keyword evidence="6" id="KW-0028">Amino-acid biosynthesis</keyword>
<comment type="catalytic activity">
    <reaction evidence="1">
        <text>1-(5-phospho-beta-D-ribosyl)-ATP + diphosphate = 5-phospho-alpha-D-ribose 1-diphosphate + ATP</text>
        <dbReference type="Rhea" id="RHEA:18473"/>
        <dbReference type="ChEBI" id="CHEBI:30616"/>
        <dbReference type="ChEBI" id="CHEBI:33019"/>
        <dbReference type="ChEBI" id="CHEBI:58017"/>
        <dbReference type="ChEBI" id="CHEBI:73183"/>
        <dbReference type="EC" id="2.4.2.17"/>
    </reaction>
</comment>
<dbReference type="Proteomes" id="UP000230447">
    <property type="component" value="Unassembled WGS sequence"/>
</dbReference>
<evidence type="ECO:0000313" key="16">
    <source>
        <dbReference type="Proteomes" id="UP000230447"/>
    </source>
</evidence>
<evidence type="ECO:0000259" key="14">
    <source>
        <dbReference type="Pfam" id="PF01634"/>
    </source>
</evidence>
<name>A0A2G9ZF92_9BACT</name>
<proteinExistence type="predicted"/>
<dbReference type="GO" id="GO:0005737">
    <property type="term" value="C:cytoplasm"/>
    <property type="evidence" value="ECO:0007669"/>
    <property type="project" value="UniProtKB-SubCell"/>
</dbReference>
<comment type="subcellular location">
    <subcellularLocation>
        <location evidence="2">Cytoplasm</location>
    </subcellularLocation>
</comment>
<keyword evidence="5" id="KW-0963">Cytoplasm</keyword>
<evidence type="ECO:0000256" key="4">
    <source>
        <dbReference type="ARBA" id="ARBA00011946"/>
    </source>
</evidence>
<dbReference type="InterPro" id="IPR013820">
    <property type="entry name" value="ATP_PRibTrfase_cat"/>
</dbReference>
<dbReference type="SUPFAM" id="SSF53850">
    <property type="entry name" value="Periplasmic binding protein-like II"/>
    <property type="match status" value="1"/>
</dbReference>
<reference evidence="15 16" key="1">
    <citation type="submission" date="2017-09" db="EMBL/GenBank/DDBJ databases">
        <title>Depth-based differentiation of microbial function through sediment-hosted aquifers and enrichment of novel symbionts in the deep terrestrial subsurface.</title>
        <authorList>
            <person name="Probst A.J."/>
            <person name="Ladd B."/>
            <person name="Jarett J.K."/>
            <person name="Geller-Mcgrath D.E."/>
            <person name="Sieber C.M."/>
            <person name="Emerson J.B."/>
            <person name="Anantharaman K."/>
            <person name="Thomas B.C."/>
            <person name="Malmstrom R."/>
            <person name="Stieglmeier M."/>
            <person name="Klingl A."/>
            <person name="Woyke T."/>
            <person name="Ryan C.M."/>
            <person name="Banfield J.F."/>
        </authorList>
    </citation>
    <scope>NUCLEOTIDE SEQUENCE [LARGE SCALE GENOMIC DNA]</scope>
    <source>
        <strain evidence="15">CG23_combo_of_CG06-09_8_20_14_all_37_87_8</strain>
    </source>
</reference>
<keyword evidence="7 15" id="KW-0328">Glycosyltransferase</keyword>
<dbReference type="GO" id="GO:0000105">
    <property type="term" value="P:L-histidine biosynthetic process"/>
    <property type="evidence" value="ECO:0007669"/>
    <property type="project" value="UniProtKB-UniRule"/>
</dbReference>
<dbReference type="NCBIfam" id="TIGR00070">
    <property type="entry name" value="hisG"/>
    <property type="match status" value="1"/>
</dbReference>
<dbReference type="AlphaFoldDB" id="A0A2G9ZF92"/>
<dbReference type="PANTHER" id="PTHR21403">
    <property type="entry name" value="ATP PHOSPHORIBOSYLTRANSFERASE ATP-PRTASE"/>
    <property type="match status" value="1"/>
</dbReference>
<dbReference type="GO" id="GO:0005524">
    <property type="term" value="F:ATP binding"/>
    <property type="evidence" value="ECO:0007669"/>
    <property type="project" value="UniProtKB-KW"/>
</dbReference>
<keyword evidence="10" id="KW-0067">ATP-binding</keyword>
<dbReference type="InterPro" id="IPR001348">
    <property type="entry name" value="ATP_PRibTrfase_HisG"/>
</dbReference>
<evidence type="ECO:0000256" key="11">
    <source>
        <dbReference type="ARBA" id="ARBA00023102"/>
    </source>
</evidence>
<evidence type="ECO:0000256" key="2">
    <source>
        <dbReference type="ARBA" id="ARBA00004496"/>
    </source>
</evidence>
<comment type="pathway">
    <text evidence="3">Amino-acid biosynthesis; L-histidine biosynthesis; L-histidine from 5-phospho-alpha-D-ribose 1-diphosphate: step 1/9.</text>
</comment>
<keyword evidence="8 15" id="KW-0808">Transferase</keyword>
<gene>
    <name evidence="15" type="primary">hisG</name>
    <name evidence="15" type="ORF">COX24_01345</name>
</gene>
<protein>
    <recommendedName>
        <fullName evidence="4 13">ATP phosphoribosyltransferase</fullName>
        <ecNumber evidence="4 13">2.4.2.17</ecNumber>
    </recommendedName>
</protein>
<feature type="domain" description="ATP phosphoribosyltransferase catalytic" evidence="14">
    <location>
        <begin position="44"/>
        <end position="204"/>
    </location>
</feature>
<evidence type="ECO:0000256" key="10">
    <source>
        <dbReference type="ARBA" id="ARBA00022840"/>
    </source>
</evidence>
<dbReference type="PANTHER" id="PTHR21403:SF10">
    <property type="entry name" value="ATP PHOSPHORIBOSYLTRANSFERASE"/>
    <property type="match status" value="1"/>
</dbReference>
<evidence type="ECO:0000256" key="5">
    <source>
        <dbReference type="ARBA" id="ARBA00022490"/>
    </source>
</evidence>
<dbReference type="GO" id="GO:0003879">
    <property type="term" value="F:ATP phosphoribosyltransferase activity"/>
    <property type="evidence" value="ECO:0007669"/>
    <property type="project" value="UniProtKB-UniRule"/>
</dbReference>
<accession>A0A2G9ZF92</accession>
<comment type="caution">
    <text evidence="15">The sequence shown here is derived from an EMBL/GenBank/DDBJ whole genome shotgun (WGS) entry which is preliminary data.</text>
</comment>
<evidence type="ECO:0000256" key="6">
    <source>
        <dbReference type="ARBA" id="ARBA00022605"/>
    </source>
</evidence>
<evidence type="ECO:0000313" key="15">
    <source>
        <dbReference type="EMBL" id="PIP31846.1"/>
    </source>
</evidence>
<evidence type="ECO:0000256" key="12">
    <source>
        <dbReference type="ARBA" id="ARBA00024861"/>
    </source>
</evidence>
<keyword evidence="11" id="KW-0368">Histidine biosynthesis</keyword>
<evidence type="ECO:0000256" key="1">
    <source>
        <dbReference type="ARBA" id="ARBA00000915"/>
    </source>
</evidence>
<evidence type="ECO:0000256" key="9">
    <source>
        <dbReference type="ARBA" id="ARBA00022741"/>
    </source>
</evidence>
<evidence type="ECO:0000256" key="8">
    <source>
        <dbReference type="ARBA" id="ARBA00022679"/>
    </source>
</evidence>
<keyword evidence="9" id="KW-0547">Nucleotide-binding</keyword>